<dbReference type="SUPFAM" id="SSF48403">
    <property type="entry name" value="Ankyrin repeat"/>
    <property type="match status" value="1"/>
</dbReference>
<evidence type="ECO:0000259" key="4">
    <source>
        <dbReference type="SMART" id="SM00969"/>
    </source>
</evidence>
<protein>
    <recommendedName>
        <fullName evidence="4">SOCS box domain-containing protein</fullName>
    </recommendedName>
</protein>
<dbReference type="EMBL" id="CAJNOC010000642">
    <property type="protein sequence ID" value="CAF0786206.1"/>
    <property type="molecule type" value="Genomic_DNA"/>
</dbReference>
<keyword evidence="2 3" id="KW-0040">ANK repeat</keyword>
<dbReference type="PROSITE" id="PS50088">
    <property type="entry name" value="ANK_REPEAT"/>
    <property type="match status" value="1"/>
</dbReference>
<dbReference type="InterPro" id="IPR001496">
    <property type="entry name" value="SOCS_box"/>
</dbReference>
<dbReference type="Proteomes" id="UP000663879">
    <property type="component" value="Unassembled WGS sequence"/>
</dbReference>
<organism evidence="5 6">
    <name type="scientific">Brachionus calyciflorus</name>
    <dbReference type="NCBI Taxonomy" id="104777"/>
    <lineage>
        <taxon>Eukaryota</taxon>
        <taxon>Metazoa</taxon>
        <taxon>Spiralia</taxon>
        <taxon>Gnathifera</taxon>
        <taxon>Rotifera</taxon>
        <taxon>Eurotatoria</taxon>
        <taxon>Monogononta</taxon>
        <taxon>Pseudotrocha</taxon>
        <taxon>Ploima</taxon>
        <taxon>Brachionidae</taxon>
        <taxon>Brachionus</taxon>
    </lineage>
</organism>
<dbReference type="PROSITE" id="PS50297">
    <property type="entry name" value="ANK_REP_REGION"/>
    <property type="match status" value="1"/>
</dbReference>
<feature type="domain" description="SOCS box" evidence="4">
    <location>
        <begin position="224"/>
        <end position="263"/>
    </location>
</feature>
<name>A0A813RWP6_9BILA</name>
<dbReference type="Pfam" id="PF07525">
    <property type="entry name" value="SOCS_box"/>
    <property type="match status" value="1"/>
</dbReference>
<accession>A0A813RWP6</accession>
<dbReference type="SMART" id="SM00969">
    <property type="entry name" value="SOCS_box"/>
    <property type="match status" value="1"/>
</dbReference>
<gene>
    <name evidence="5" type="ORF">OXX778_LOCUS5730</name>
</gene>
<feature type="repeat" description="ANK" evidence="3">
    <location>
        <begin position="132"/>
        <end position="164"/>
    </location>
</feature>
<dbReference type="AlphaFoldDB" id="A0A813RWP6"/>
<evidence type="ECO:0000256" key="3">
    <source>
        <dbReference type="PROSITE-ProRule" id="PRU00023"/>
    </source>
</evidence>
<dbReference type="PANTHER" id="PTHR24198:SF165">
    <property type="entry name" value="ANKYRIN REPEAT-CONTAINING PROTEIN-RELATED"/>
    <property type="match status" value="1"/>
</dbReference>
<dbReference type="OrthoDB" id="9984784at2759"/>
<dbReference type="Pfam" id="PF12796">
    <property type="entry name" value="Ank_2"/>
    <property type="match status" value="2"/>
</dbReference>
<evidence type="ECO:0000313" key="5">
    <source>
        <dbReference type="EMBL" id="CAF0786206.1"/>
    </source>
</evidence>
<evidence type="ECO:0000256" key="1">
    <source>
        <dbReference type="ARBA" id="ARBA00022737"/>
    </source>
</evidence>
<proteinExistence type="predicted"/>
<comment type="caution">
    <text evidence="5">The sequence shown here is derived from an EMBL/GenBank/DDBJ whole genome shotgun (WGS) entry which is preliminary data.</text>
</comment>
<dbReference type="Gene3D" id="1.25.40.20">
    <property type="entry name" value="Ankyrin repeat-containing domain"/>
    <property type="match status" value="2"/>
</dbReference>
<sequence>MGNHYSSKRESFHDAILKRDLKKVKYFIHNGLDVKNDMRALELATYRGSTEIVEYLLLKGCKPNNKISARAFDIAVWKCHREIAQLFLKAGIEYKGKNIYHETILFVAACSNNTALTEILIENGCDMNETTRHWTALHAAAARNNDQTLETLIKHGAALDIPDKDGLTALAYCIRNENFKCIKLLAKCGCKIDMNFINKTEFLRNQLIKYPKIEQILTQEITSVKSLKELSRLKVRRLLDQNLISKARHLNVPQTVKDYICMNEFFGTTQLRKVSNNSTDNSNSSSASLKKRDSLKSEENVFKTKFEAHKKKSNKFQFNFMRKNSRKTIKPIKLWFNPT</sequence>
<dbReference type="InterPro" id="IPR002110">
    <property type="entry name" value="Ankyrin_rpt"/>
</dbReference>
<reference evidence="5" key="1">
    <citation type="submission" date="2021-02" db="EMBL/GenBank/DDBJ databases">
        <authorList>
            <person name="Nowell W R."/>
        </authorList>
    </citation>
    <scope>NUCLEOTIDE SEQUENCE</scope>
    <source>
        <strain evidence="5">Ploen Becks lab</strain>
    </source>
</reference>
<keyword evidence="1" id="KW-0677">Repeat</keyword>
<evidence type="ECO:0000313" key="6">
    <source>
        <dbReference type="Proteomes" id="UP000663879"/>
    </source>
</evidence>
<keyword evidence="6" id="KW-1185">Reference proteome</keyword>
<evidence type="ECO:0000256" key="2">
    <source>
        <dbReference type="ARBA" id="ARBA00023043"/>
    </source>
</evidence>
<dbReference type="SMART" id="SM00248">
    <property type="entry name" value="ANK"/>
    <property type="match status" value="5"/>
</dbReference>
<dbReference type="PANTHER" id="PTHR24198">
    <property type="entry name" value="ANKYRIN REPEAT AND PROTEIN KINASE DOMAIN-CONTAINING PROTEIN"/>
    <property type="match status" value="1"/>
</dbReference>
<dbReference type="InterPro" id="IPR036770">
    <property type="entry name" value="Ankyrin_rpt-contain_sf"/>
</dbReference>